<comment type="caution">
    <text evidence="10">The sequence shown here is derived from an EMBL/GenBank/DDBJ whole genome shotgun (WGS) entry which is preliminary data.</text>
</comment>
<evidence type="ECO:0000256" key="6">
    <source>
        <dbReference type="ARBA" id="ARBA00022989"/>
    </source>
</evidence>
<feature type="transmembrane region" description="Helical" evidence="8">
    <location>
        <begin position="115"/>
        <end position="133"/>
    </location>
</feature>
<evidence type="ECO:0000256" key="4">
    <source>
        <dbReference type="ARBA" id="ARBA00022679"/>
    </source>
</evidence>
<evidence type="ECO:0000256" key="3">
    <source>
        <dbReference type="ARBA" id="ARBA00022676"/>
    </source>
</evidence>
<evidence type="ECO:0000256" key="7">
    <source>
        <dbReference type="ARBA" id="ARBA00023136"/>
    </source>
</evidence>
<keyword evidence="7 8" id="KW-0472">Membrane</keyword>
<feature type="transmembrane region" description="Helical" evidence="8">
    <location>
        <begin position="140"/>
        <end position="161"/>
    </location>
</feature>
<keyword evidence="4 10" id="KW-0808">Transferase</keyword>
<gene>
    <name evidence="10" type="ORF">C8D82_11337</name>
</gene>
<proteinExistence type="predicted"/>
<evidence type="ECO:0000256" key="5">
    <source>
        <dbReference type="ARBA" id="ARBA00022692"/>
    </source>
</evidence>
<sequence>MIFSQWKLFCSRNRWLLLLLAAAFAVRLGVALPGILEDPAARFSRPDTPGYLEPARALAAGGTPLSAGRAPGFPLFAALVFRCFGVEAYGALAVLLVLVNTATLIPVWLAGRAAGSSTAGVIAAALLGLNLTMTAQAPMFLSDTLAAFFAAWQFYFFVRFWKRRERWSFPVMIAVAALGALIRPINSAWIWPALFLLAVLPELPWRRKLALGAVSLAVFGAILFPRMAHNAARGAGFCIDTNTGAMYHQNGAMLLAKVNGTDYEAEKQKILAELDREFADKERYPDEKSRVDYRLKRFKELILAHPFAWFPQHLQWRILLPDAPTFLEILGATTSDRGTMNVLQAQGVWAAVRFYFDGKLYLLWLLAPLLAVTGILYLAAFGLLASWFWRWKSKWYAIFVFLAFAEYYFFLPGPITAPRYQLPALPILTLMAAFGLIQGWDWVKRRRKER</sequence>
<dbReference type="AlphaFoldDB" id="A0A2U1AYP7"/>
<name>A0A2U1AYP7_9BACT</name>
<feature type="transmembrane region" description="Helical" evidence="8">
    <location>
        <begin position="167"/>
        <end position="197"/>
    </location>
</feature>
<protein>
    <submittedName>
        <fullName evidence="10">Dolichyl-phosphate-mannose-protein mannosyltransferase</fullName>
    </submittedName>
</protein>
<feature type="domain" description="Glycosyltransferase RgtA/B/C/D-like" evidence="9">
    <location>
        <begin position="69"/>
        <end position="219"/>
    </location>
</feature>
<keyword evidence="5 8" id="KW-0812">Transmembrane</keyword>
<evidence type="ECO:0000256" key="1">
    <source>
        <dbReference type="ARBA" id="ARBA00004651"/>
    </source>
</evidence>
<organism evidence="10 11">
    <name type="scientific">Victivallis vadensis</name>
    <dbReference type="NCBI Taxonomy" id="172901"/>
    <lineage>
        <taxon>Bacteria</taxon>
        <taxon>Pseudomonadati</taxon>
        <taxon>Lentisphaerota</taxon>
        <taxon>Lentisphaeria</taxon>
        <taxon>Victivallales</taxon>
        <taxon>Victivallaceae</taxon>
        <taxon>Victivallis</taxon>
    </lineage>
</organism>
<evidence type="ECO:0000313" key="10">
    <source>
        <dbReference type="EMBL" id="PVY41564.1"/>
    </source>
</evidence>
<evidence type="ECO:0000256" key="2">
    <source>
        <dbReference type="ARBA" id="ARBA00022475"/>
    </source>
</evidence>
<dbReference type="RefSeq" id="WP_116883986.1">
    <property type="nucleotide sequence ID" value="NZ_CABMMC010000088.1"/>
</dbReference>
<dbReference type="GO" id="GO:0005886">
    <property type="term" value="C:plasma membrane"/>
    <property type="evidence" value="ECO:0007669"/>
    <property type="project" value="UniProtKB-SubCell"/>
</dbReference>
<dbReference type="Pfam" id="PF13231">
    <property type="entry name" value="PMT_2"/>
    <property type="match status" value="1"/>
</dbReference>
<keyword evidence="2" id="KW-1003">Cell membrane</keyword>
<feature type="transmembrane region" description="Helical" evidence="8">
    <location>
        <begin position="361"/>
        <end position="388"/>
    </location>
</feature>
<dbReference type="GeneID" id="78295293"/>
<dbReference type="InterPro" id="IPR038731">
    <property type="entry name" value="RgtA/B/C-like"/>
</dbReference>
<feature type="transmembrane region" description="Helical" evidence="8">
    <location>
        <begin position="395"/>
        <end position="411"/>
    </location>
</feature>
<keyword evidence="6 8" id="KW-1133">Transmembrane helix</keyword>
<comment type="subcellular location">
    <subcellularLocation>
        <location evidence="1">Cell membrane</location>
        <topology evidence="1">Multi-pass membrane protein</topology>
    </subcellularLocation>
</comment>
<evidence type="ECO:0000259" key="9">
    <source>
        <dbReference type="Pfam" id="PF13231"/>
    </source>
</evidence>
<feature type="transmembrane region" description="Helical" evidence="8">
    <location>
        <begin position="88"/>
        <end position="109"/>
    </location>
</feature>
<evidence type="ECO:0000256" key="8">
    <source>
        <dbReference type="SAM" id="Phobius"/>
    </source>
</evidence>
<dbReference type="PANTHER" id="PTHR33908">
    <property type="entry name" value="MANNOSYLTRANSFERASE YKCB-RELATED"/>
    <property type="match status" value="1"/>
</dbReference>
<evidence type="ECO:0000313" key="11">
    <source>
        <dbReference type="Proteomes" id="UP000245959"/>
    </source>
</evidence>
<dbReference type="PANTHER" id="PTHR33908:SF11">
    <property type="entry name" value="MEMBRANE PROTEIN"/>
    <property type="match status" value="1"/>
</dbReference>
<feature type="transmembrane region" description="Helical" evidence="8">
    <location>
        <begin position="423"/>
        <end position="443"/>
    </location>
</feature>
<accession>A0A2U1AYP7</accession>
<dbReference type="InterPro" id="IPR050297">
    <property type="entry name" value="LipidA_mod_glycosyltrf_83"/>
</dbReference>
<dbReference type="EMBL" id="QEKH01000013">
    <property type="protein sequence ID" value="PVY41564.1"/>
    <property type="molecule type" value="Genomic_DNA"/>
</dbReference>
<reference evidence="10 11" key="1">
    <citation type="submission" date="2018-04" db="EMBL/GenBank/DDBJ databases">
        <title>Genomic Encyclopedia of Type Strains, Phase IV (KMG-IV): sequencing the most valuable type-strain genomes for metagenomic binning, comparative biology and taxonomic classification.</title>
        <authorList>
            <person name="Goeker M."/>
        </authorList>
    </citation>
    <scope>NUCLEOTIDE SEQUENCE [LARGE SCALE GENOMIC DNA]</scope>
    <source>
        <strain evidence="10 11">DSM 14823</strain>
    </source>
</reference>
<dbReference type="GO" id="GO:0016763">
    <property type="term" value="F:pentosyltransferase activity"/>
    <property type="evidence" value="ECO:0007669"/>
    <property type="project" value="TreeGrafter"/>
</dbReference>
<keyword evidence="11" id="KW-1185">Reference proteome</keyword>
<dbReference type="OrthoDB" id="9980967at2"/>
<dbReference type="GO" id="GO:0009103">
    <property type="term" value="P:lipopolysaccharide biosynthetic process"/>
    <property type="evidence" value="ECO:0007669"/>
    <property type="project" value="UniProtKB-ARBA"/>
</dbReference>
<dbReference type="Proteomes" id="UP000245959">
    <property type="component" value="Unassembled WGS sequence"/>
</dbReference>
<keyword evidence="3 10" id="KW-0328">Glycosyltransferase</keyword>